<dbReference type="InterPro" id="IPR049900">
    <property type="entry name" value="PKS_mFAS_DH"/>
</dbReference>
<evidence type="ECO:0000256" key="6">
    <source>
        <dbReference type="ARBA" id="ARBA00023194"/>
    </source>
</evidence>
<evidence type="ECO:0000256" key="7">
    <source>
        <dbReference type="ARBA" id="ARBA00023268"/>
    </source>
</evidence>
<sequence>MAAAPDKVIEALRASLKANERLKEQIHRLTTAAREPIAIIGMACRYPGGVASAEDLWRLVADGRDAIGTFPDDRGWDVERLYDPDPDRAGTSYTRHGGFLYHAGEFDPGFFGISPREALAMDPQQRLLLEISWEAFERAGIDPASARGSRTGVFAGVMYHDYGSRLHTVPEGFEGYVGNGSGGGVASGRVAYTLGLEGPAVTVDTACSSSLVALHLACQALRAGECTLALAGGVTVMSTPSLFVEYSRQRALAADGRCKAYGAGADGTGWAEGAGMLLVERLSDARRLGHRVLAVVRGSAVNQDGASNGLTAPNGPAQQRVIRQALASAGLSASEIDAVEGHGTGTRLGDPIEAQALLATYGQGRPGDRPLWLGSMKSNLGHAQAAAGVGGVIKMVMAMRRGTLPRTLHADEPSPHIDWDSGAVRLLKEPIAWPDHDRPRRTGVSSFGVSGTNAHIILEAAPHPETGDGPEPPDAPGHAVTGPLPWPVSGATAEALRAQAAELRRFVAADERLNLADVGHTLVSGRSDLAHRAVVLGADRETLLRGLDALAGGEPDDSATVRGVAAAATGAGVVFVFPGQGGQWAGMGLRLLETSTVFADRMAACEAALAPYAECSPLDVLRRDPEDPVWERADVVQPVLFSVMVSLAGLWRSYGIEPDAVLGHSQGEIAAAHVCGALTLDDAAKVVALRSRALQTLRGKGGMASVPLPPDQVGEVLRTAWPDRLWVAAVNAPTATVISGDAETLAEALEHYRDQGVDAKRIPVDYASHCPHVEAVEKELLSALGGITPRAADIPFYSTVDNQWADTSGLDARYWYRNLRRPVRFAEAVQALGAAEYRTYIEAGPHPTLTPAIQDTTEASGAPATVVGSLRRGEDDARRILTSLALAHTHGLPVAWDRHYRAQAAAPHQVELPTYAFQRRRYWLDAPTTAGDVTAAGLSPAGHPLLGAAVGLAEGDGHLLTGRLSPHTHPWLADHAVAGAVLLPGTAFVELATHVGERLGCPRLEELTLHTPLILPESGGVAFQVAVGAADDTGRRELSVYAQRDDDPAQHTAGEVAWTRHATGTLAVDGEDNGADPIPAAWPPPGAQPLDLDGLYDRMAAADFAYGPAFQGLRAAWRHGEETYAEVRLPDHVADAPRFGLHPALFDAALHALALDGGRPALDGGREREDDAPDQGRLPFAWRGVRVHTAGTSALRVRLRPLGPEEVAVDVADETGAPVASAESLVLRPVAPENLRARGGRLRDALHILEWPVAPEPSTVALGRCAVLGDTTPGWAVALEAAAEGPVRRYPDLAALTAALDAGDPPPDLVFVSCPPAAAGPDDTTIADVHTRTRQALELLQGRLGEARLADTRLALVTCGAVATAPQTDRVDDPAAAAVCGLVRSAQAEEPDRILLMDLDPAEESWAALPRAAALGEPQVAIRAGRLHVARLVRADTQTDALLVPPQSGGWRLDCAETGTLQGLVPVASSADTAPLGPRQLRIAVRAAGLNFRDVLVALGMVPGQRGLGSEGAGVVLEVGPEVADLAPGDRVMGVFADAFGPIAVAERATVTRFPDHWSFAQAAAVPVVFATAYYGLVDLAQLRPGESVLVHAAAGGVGMAAVQLARHLGAEVYATASPGKWDTLHTQGIPRERIASSRTLDFADQFADRFGERSLDVVLNSLAQEYVDASLRLLTDDGGRFLEMGKTDIRDPEEVARAHPGVTYRAYDLMEAGTERVGEILRTVLRLFDEGVLTPLPLTCWDIRQARDAFRHLQQGRAIGKNVLTLPRTPDPDGTVLITGGTGTLGAALARHLAATGRARNLLLISRRGLDAPGASELIAELGELGAQATVAACDAADRAALAELLGRLPAEHPLTAVIHAAGTLDDATIGSLTPRHLDTVLAAKVDAARHLHELTRHLDLAAFVLFSSAAGVLGSPGQGNYAAANAFLDALAHQRRAAGLPAVSLAWGLWEEASGMTGHLDRTDHTRMARSGLRPLATDEALALFDTALAGGPPLLLPARIDTRALRGTTPPPLFRSLVRPTGHRPGPATPDGSSSLRARLSGLDPAGQNEVLITLVRGHAATVLGHPSPDAIAPDATFRDVGFDSLTAVELRNRLKDATGLRLPATLVFDHPTPAALAQHLGEGLLGAADTVTLSPTPTASGAGAGAGVGMATGADEPIAIIGMACRYPGGVRTPEQLWDLVASGTDAMSGFPTDRGWDLDRLYAPYDQSRPGTTYTRHGGFLHDAGKFDAGFFGIGPREALAMDPQQRLLLEASWETFEHAGIDPTSVRRSRTGVFAGVMPTDYGPRLHDTVAEVEGYVLTGNSGSVASGRVAYTFGLEGPAVSVDTACSSSLVALHLACQALRAGECSMALAGGVTVMATPGAFVEFARQRGLSVDGRCKAYGAGADGTGWAEGVGMLLVERLSDAR</sequence>
<evidence type="ECO:0000259" key="11">
    <source>
        <dbReference type="PROSITE" id="PS50075"/>
    </source>
</evidence>
<dbReference type="InterPro" id="IPR006162">
    <property type="entry name" value="Ppantetheine_attach_site"/>
</dbReference>
<dbReference type="InterPro" id="IPR014031">
    <property type="entry name" value="Ketoacyl_synth_C"/>
</dbReference>
<dbReference type="InterPro" id="IPR050091">
    <property type="entry name" value="PKS_NRPS_Biosynth_Enz"/>
</dbReference>
<dbReference type="PROSITE" id="PS00606">
    <property type="entry name" value="KS3_1"/>
    <property type="match status" value="2"/>
</dbReference>
<evidence type="ECO:0000256" key="10">
    <source>
        <dbReference type="SAM" id="MobiDB-lite"/>
    </source>
</evidence>
<evidence type="ECO:0000256" key="3">
    <source>
        <dbReference type="ARBA" id="ARBA00022450"/>
    </source>
</evidence>
<dbReference type="InterPro" id="IPR011032">
    <property type="entry name" value="GroES-like_sf"/>
</dbReference>
<feature type="domain" description="Ketosynthase family 3 (KS3)" evidence="12">
    <location>
        <begin position="2159"/>
        <end position="2412"/>
    </location>
</feature>
<dbReference type="InterPro" id="IPR020807">
    <property type="entry name" value="PKS_DH"/>
</dbReference>
<dbReference type="Pfam" id="PF00109">
    <property type="entry name" value="ketoacyl-synt"/>
    <property type="match status" value="2"/>
</dbReference>
<evidence type="ECO:0000259" key="12">
    <source>
        <dbReference type="PROSITE" id="PS52004"/>
    </source>
</evidence>
<dbReference type="Pfam" id="PF22953">
    <property type="entry name" value="SpnB_Rossmann"/>
    <property type="match status" value="1"/>
</dbReference>
<dbReference type="SMART" id="SM00829">
    <property type="entry name" value="PKS_ER"/>
    <property type="match status" value="1"/>
</dbReference>
<dbReference type="InterPro" id="IPR036736">
    <property type="entry name" value="ACP-like_sf"/>
</dbReference>
<keyword evidence="8" id="KW-0012">Acyltransferase</keyword>
<dbReference type="Pfam" id="PF13602">
    <property type="entry name" value="ADH_zinc_N_2"/>
    <property type="match status" value="1"/>
</dbReference>
<dbReference type="Pfam" id="PF02801">
    <property type="entry name" value="Ketoacyl-synt_C"/>
    <property type="match status" value="1"/>
</dbReference>
<dbReference type="InterPro" id="IPR042104">
    <property type="entry name" value="PKS_dehydratase_sf"/>
</dbReference>
<dbReference type="Proteomes" id="UP001180754">
    <property type="component" value="Unassembled WGS sequence"/>
</dbReference>
<dbReference type="PROSITE" id="PS52004">
    <property type="entry name" value="KS3_2"/>
    <property type="match status" value="2"/>
</dbReference>
<dbReference type="InterPro" id="IPR020843">
    <property type="entry name" value="ER"/>
</dbReference>
<evidence type="ECO:0000313" key="14">
    <source>
        <dbReference type="EMBL" id="MDT0550229.1"/>
    </source>
</evidence>
<dbReference type="Gene3D" id="3.10.129.110">
    <property type="entry name" value="Polyketide synthase dehydratase"/>
    <property type="match status" value="1"/>
</dbReference>
<dbReference type="InterPro" id="IPR016039">
    <property type="entry name" value="Thiolase-like"/>
</dbReference>
<dbReference type="SMART" id="SM00825">
    <property type="entry name" value="PKS_KS"/>
    <property type="match status" value="2"/>
</dbReference>
<evidence type="ECO:0000259" key="13">
    <source>
        <dbReference type="PROSITE" id="PS52019"/>
    </source>
</evidence>
<name>A0ABU2XXP5_9ACTN</name>
<dbReference type="Gene3D" id="3.40.366.10">
    <property type="entry name" value="Malonyl-Coenzyme A Acyl Carrier Protein, domain 2"/>
    <property type="match status" value="1"/>
</dbReference>
<dbReference type="InterPro" id="IPR002364">
    <property type="entry name" value="Quin_OxRdtase/zeta-crystal_CS"/>
</dbReference>
<dbReference type="SMART" id="SM00826">
    <property type="entry name" value="PKS_DH"/>
    <property type="match status" value="1"/>
</dbReference>
<dbReference type="RefSeq" id="WP_311730814.1">
    <property type="nucleotide sequence ID" value="NZ_JAVRFD010000047.1"/>
</dbReference>
<dbReference type="EMBL" id="JAVRFD010000047">
    <property type="protein sequence ID" value="MDT0550229.1"/>
    <property type="molecule type" value="Genomic_DNA"/>
</dbReference>
<dbReference type="InterPro" id="IPR049551">
    <property type="entry name" value="PKS_DH_C"/>
</dbReference>
<dbReference type="Gene3D" id="3.90.180.10">
    <property type="entry name" value="Medium-chain alcohol dehydrogenases, catalytic domain"/>
    <property type="match status" value="1"/>
</dbReference>
<dbReference type="Gene3D" id="3.40.47.10">
    <property type="match status" value="2"/>
</dbReference>
<dbReference type="InterPro" id="IPR009081">
    <property type="entry name" value="PP-bd_ACP"/>
</dbReference>
<dbReference type="Gene3D" id="3.40.50.720">
    <property type="entry name" value="NAD(P)-binding Rossmann-like Domain"/>
    <property type="match status" value="1"/>
</dbReference>
<feature type="domain" description="Carrier" evidence="11">
    <location>
        <begin position="2053"/>
        <end position="2128"/>
    </location>
</feature>
<dbReference type="InterPro" id="IPR055123">
    <property type="entry name" value="SpnB-like_Rossmann"/>
</dbReference>
<dbReference type="Pfam" id="PF00550">
    <property type="entry name" value="PP-binding"/>
    <property type="match status" value="1"/>
</dbReference>
<dbReference type="SMART" id="SM00823">
    <property type="entry name" value="PKS_PP"/>
    <property type="match status" value="1"/>
</dbReference>
<dbReference type="Gene3D" id="3.40.50.11460">
    <property type="match status" value="1"/>
</dbReference>
<evidence type="ECO:0000256" key="9">
    <source>
        <dbReference type="PROSITE-ProRule" id="PRU01363"/>
    </source>
</evidence>
<dbReference type="PROSITE" id="PS52019">
    <property type="entry name" value="PKS_MFAS_DH"/>
    <property type="match status" value="1"/>
</dbReference>
<feature type="region of interest" description="Disordered" evidence="10">
    <location>
        <begin position="461"/>
        <end position="482"/>
    </location>
</feature>
<protein>
    <submittedName>
        <fullName evidence="14">SDR family NAD(P)-dependent oxidoreductase</fullName>
    </submittedName>
</protein>
<feature type="region of interest" description="C-terminal hotdog fold" evidence="9">
    <location>
        <begin position="1087"/>
        <end position="1236"/>
    </location>
</feature>
<dbReference type="InterPro" id="IPR020841">
    <property type="entry name" value="PKS_Beta-ketoAc_synthase_dom"/>
</dbReference>
<dbReference type="SUPFAM" id="SSF50129">
    <property type="entry name" value="GroES-like"/>
    <property type="match status" value="1"/>
</dbReference>
<keyword evidence="6" id="KW-0045">Antibiotic biosynthesis</keyword>
<evidence type="ECO:0000256" key="1">
    <source>
        <dbReference type="ARBA" id="ARBA00001957"/>
    </source>
</evidence>
<dbReference type="CDD" id="cd05195">
    <property type="entry name" value="enoyl_red"/>
    <property type="match status" value="1"/>
</dbReference>
<dbReference type="PROSITE" id="PS01162">
    <property type="entry name" value="QOR_ZETA_CRYSTAL"/>
    <property type="match status" value="1"/>
</dbReference>
<gene>
    <name evidence="14" type="ORF">RND15_47435</name>
</gene>
<dbReference type="SMART" id="SM01294">
    <property type="entry name" value="PKS_PP_betabranch"/>
    <property type="match status" value="1"/>
</dbReference>
<dbReference type="SUPFAM" id="SSF55048">
    <property type="entry name" value="Probable ACP-binding domain of malonyl-CoA ACP transacylase"/>
    <property type="match status" value="1"/>
</dbReference>
<dbReference type="Pfam" id="PF08990">
    <property type="entry name" value="Docking"/>
    <property type="match status" value="1"/>
</dbReference>
<keyword evidence="15" id="KW-1185">Reference proteome</keyword>
<dbReference type="InterPro" id="IPR014043">
    <property type="entry name" value="Acyl_transferase_dom"/>
</dbReference>
<proteinExistence type="predicted"/>
<dbReference type="Gene3D" id="1.10.1200.10">
    <property type="entry name" value="ACP-like"/>
    <property type="match status" value="1"/>
</dbReference>
<dbReference type="Gene3D" id="3.30.70.3290">
    <property type="match status" value="1"/>
</dbReference>
<dbReference type="InterPro" id="IPR016036">
    <property type="entry name" value="Malonyl_transacylase_ACP-bd"/>
</dbReference>
<dbReference type="InterPro" id="IPR016035">
    <property type="entry name" value="Acyl_Trfase/lysoPLipase"/>
</dbReference>
<feature type="non-terminal residue" evidence="14">
    <location>
        <position position="2412"/>
    </location>
</feature>
<dbReference type="SMART" id="SM00822">
    <property type="entry name" value="PKS_KR"/>
    <property type="match status" value="1"/>
</dbReference>
<dbReference type="SMART" id="SM00827">
    <property type="entry name" value="PKS_AT"/>
    <property type="match status" value="1"/>
</dbReference>
<dbReference type="InterPro" id="IPR020806">
    <property type="entry name" value="PKS_PP-bd"/>
</dbReference>
<feature type="active site" description="Proton donor; for dehydratase activity" evidence="9">
    <location>
        <position position="1147"/>
    </location>
</feature>
<accession>A0ABU2XXP5</accession>
<evidence type="ECO:0000256" key="8">
    <source>
        <dbReference type="ARBA" id="ARBA00023315"/>
    </source>
</evidence>
<evidence type="ECO:0000256" key="2">
    <source>
        <dbReference type="ARBA" id="ARBA00004792"/>
    </source>
</evidence>
<dbReference type="InterPro" id="IPR032821">
    <property type="entry name" value="PKS_assoc"/>
</dbReference>
<dbReference type="CDD" id="cd00833">
    <property type="entry name" value="PKS"/>
    <property type="match status" value="2"/>
</dbReference>
<dbReference type="CDD" id="cd08956">
    <property type="entry name" value="KR_3_FAS_SDR_x"/>
    <property type="match status" value="1"/>
</dbReference>
<feature type="domain" description="PKS/mFAS DH" evidence="13">
    <location>
        <begin position="943"/>
        <end position="1236"/>
    </location>
</feature>
<dbReference type="PANTHER" id="PTHR43775">
    <property type="entry name" value="FATTY ACID SYNTHASE"/>
    <property type="match status" value="1"/>
</dbReference>
<dbReference type="SUPFAM" id="SSF52151">
    <property type="entry name" value="FabD/lysophospholipase-like"/>
    <property type="match status" value="1"/>
</dbReference>
<organism evidence="14 15">
    <name type="scientific">Streptomyces lonegramiae</name>
    <dbReference type="NCBI Taxonomy" id="3075524"/>
    <lineage>
        <taxon>Bacteria</taxon>
        <taxon>Bacillati</taxon>
        <taxon>Actinomycetota</taxon>
        <taxon>Actinomycetes</taxon>
        <taxon>Kitasatosporales</taxon>
        <taxon>Streptomycetaceae</taxon>
        <taxon>Streptomyces</taxon>
    </lineage>
</organism>
<feature type="active site" description="Proton acceptor; for dehydratase activity" evidence="9">
    <location>
        <position position="975"/>
    </location>
</feature>
<dbReference type="InterPro" id="IPR036291">
    <property type="entry name" value="NAD(P)-bd_dom_sf"/>
</dbReference>
<dbReference type="Pfam" id="PF08240">
    <property type="entry name" value="ADH_N"/>
    <property type="match status" value="1"/>
</dbReference>
<dbReference type="InterPro" id="IPR014030">
    <property type="entry name" value="Ketoacyl_synth_N"/>
</dbReference>
<dbReference type="SUPFAM" id="SSF51735">
    <property type="entry name" value="NAD(P)-binding Rossmann-fold domains"/>
    <property type="match status" value="3"/>
</dbReference>
<feature type="region of interest" description="N-terminal hotdog fold" evidence="9">
    <location>
        <begin position="943"/>
        <end position="1073"/>
    </location>
</feature>
<dbReference type="InterPro" id="IPR018201">
    <property type="entry name" value="Ketoacyl_synth_AS"/>
</dbReference>
<dbReference type="Pfam" id="PF00698">
    <property type="entry name" value="Acyl_transf_1"/>
    <property type="match status" value="1"/>
</dbReference>
<dbReference type="InterPro" id="IPR049552">
    <property type="entry name" value="PKS_DH_N"/>
</dbReference>
<dbReference type="Pfam" id="PF16197">
    <property type="entry name" value="KAsynt_C_assoc"/>
    <property type="match status" value="1"/>
</dbReference>
<keyword evidence="3" id="KW-0596">Phosphopantetheine</keyword>
<dbReference type="Pfam" id="PF08659">
    <property type="entry name" value="KR"/>
    <property type="match status" value="1"/>
</dbReference>
<dbReference type="PANTHER" id="PTHR43775:SF51">
    <property type="entry name" value="INACTIVE PHENOLPHTHIOCEROL SYNTHESIS POLYKETIDE SYNTHASE TYPE I PKS1-RELATED"/>
    <property type="match status" value="1"/>
</dbReference>
<dbReference type="InterPro" id="IPR001227">
    <property type="entry name" value="Ac_transferase_dom_sf"/>
</dbReference>
<keyword evidence="7" id="KW-0511">Multifunctional enzyme</keyword>
<dbReference type="Pfam" id="PF14765">
    <property type="entry name" value="PS-DH"/>
    <property type="match status" value="1"/>
</dbReference>
<dbReference type="Pfam" id="PF21089">
    <property type="entry name" value="PKS_DH_N"/>
    <property type="match status" value="1"/>
</dbReference>
<evidence type="ECO:0000256" key="5">
    <source>
        <dbReference type="ARBA" id="ARBA00022679"/>
    </source>
</evidence>
<dbReference type="SUPFAM" id="SSF53901">
    <property type="entry name" value="Thiolase-like"/>
    <property type="match status" value="2"/>
</dbReference>
<reference evidence="14" key="1">
    <citation type="submission" date="2024-05" db="EMBL/GenBank/DDBJ databases">
        <title>30 novel species of actinomycetes from the DSMZ collection.</title>
        <authorList>
            <person name="Nouioui I."/>
        </authorList>
    </citation>
    <scope>NUCLEOTIDE SEQUENCE</scope>
    <source>
        <strain evidence="14">DSM 41529</strain>
    </source>
</reference>
<dbReference type="PROSITE" id="PS50075">
    <property type="entry name" value="CARRIER"/>
    <property type="match status" value="1"/>
</dbReference>
<comment type="pathway">
    <text evidence="2">Antibiotic biosynthesis.</text>
</comment>
<dbReference type="SUPFAM" id="SSF47336">
    <property type="entry name" value="ACP-like"/>
    <property type="match status" value="1"/>
</dbReference>
<dbReference type="InterPro" id="IPR013968">
    <property type="entry name" value="PKS_KR"/>
</dbReference>
<comment type="cofactor">
    <cofactor evidence="1">
        <name>pantetheine 4'-phosphate</name>
        <dbReference type="ChEBI" id="CHEBI:47942"/>
    </cofactor>
</comment>
<feature type="domain" description="Ketosynthase family 3 (KS3)" evidence="12">
    <location>
        <begin position="34"/>
        <end position="460"/>
    </location>
</feature>
<dbReference type="InterPro" id="IPR013154">
    <property type="entry name" value="ADH-like_N"/>
</dbReference>
<evidence type="ECO:0000256" key="4">
    <source>
        <dbReference type="ARBA" id="ARBA00022553"/>
    </source>
</evidence>
<dbReference type="InterPro" id="IPR057326">
    <property type="entry name" value="KR_dom"/>
</dbReference>
<comment type="caution">
    <text evidence="14">The sequence shown here is derived from an EMBL/GenBank/DDBJ whole genome shotgun (WGS) entry which is preliminary data.</text>
</comment>
<keyword evidence="5" id="KW-0808">Transferase</keyword>
<dbReference type="PROSITE" id="PS00012">
    <property type="entry name" value="PHOSPHOPANTETHEINE"/>
    <property type="match status" value="1"/>
</dbReference>
<keyword evidence="4" id="KW-0597">Phosphoprotein</keyword>
<evidence type="ECO:0000313" key="15">
    <source>
        <dbReference type="Proteomes" id="UP001180754"/>
    </source>
</evidence>
<dbReference type="InterPro" id="IPR015083">
    <property type="entry name" value="NorB/c/GfsB-D-like_docking"/>
</dbReference>